<dbReference type="GO" id="GO:0003677">
    <property type="term" value="F:DNA binding"/>
    <property type="evidence" value="ECO:0007669"/>
    <property type="project" value="InterPro"/>
</dbReference>
<name>A0A147IN50_9SPHN</name>
<dbReference type="PROSITE" id="PS50943">
    <property type="entry name" value="HTH_CROC1"/>
    <property type="match status" value="1"/>
</dbReference>
<feature type="domain" description="HTH cro/C1-type" evidence="1">
    <location>
        <begin position="14"/>
        <end position="68"/>
    </location>
</feature>
<accession>A0A147IN50</accession>
<dbReference type="InterPro" id="IPR010982">
    <property type="entry name" value="Lambda_DNA-bd_dom_sf"/>
</dbReference>
<dbReference type="EMBL" id="LDTF01000081">
    <property type="protein sequence ID" value="KTT96667.1"/>
    <property type="molecule type" value="Genomic_DNA"/>
</dbReference>
<dbReference type="SMART" id="SM00530">
    <property type="entry name" value="HTH_XRE"/>
    <property type="match status" value="1"/>
</dbReference>
<comment type="caution">
    <text evidence="2">The sequence shown here is derived from an EMBL/GenBank/DDBJ whole genome shotgun (WGS) entry which is preliminary data.</text>
</comment>
<evidence type="ECO:0000313" key="3">
    <source>
        <dbReference type="Proteomes" id="UP000073923"/>
    </source>
</evidence>
<reference evidence="2 3" key="1">
    <citation type="journal article" date="2016" name="Front. Microbiol.">
        <title>Genomic Resource of Rice Seed Associated Bacteria.</title>
        <authorList>
            <person name="Midha S."/>
            <person name="Bansal K."/>
            <person name="Sharma S."/>
            <person name="Kumar N."/>
            <person name="Patil P.P."/>
            <person name="Chaudhry V."/>
            <person name="Patil P.B."/>
        </authorList>
    </citation>
    <scope>NUCLEOTIDE SEQUENCE [LARGE SCALE GENOMIC DNA]</scope>
    <source>
        <strain evidence="2 3">NS355</strain>
    </source>
</reference>
<dbReference type="AlphaFoldDB" id="A0A147IN50"/>
<gene>
    <name evidence="2" type="ORF">NS355_13870</name>
</gene>
<dbReference type="Gene3D" id="1.10.260.40">
    <property type="entry name" value="lambda repressor-like DNA-binding domains"/>
    <property type="match status" value="1"/>
</dbReference>
<organism evidence="2 3">
    <name type="scientific">Sphingomonas yabuuchiae</name>
    <dbReference type="NCBI Taxonomy" id="172044"/>
    <lineage>
        <taxon>Bacteria</taxon>
        <taxon>Pseudomonadati</taxon>
        <taxon>Pseudomonadota</taxon>
        <taxon>Alphaproteobacteria</taxon>
        <taxon>Sphingomonadales</taxon>
        <taxon>Sphingomonadaceae</taxon>
        <taxon>Sphingomonas</taxon>
    </lineage>
</organism>
<dbReference type="Pfam" id="PF01381">
    <property type="entry name" value="HTH_3"/>
    <property type="match status" value="1"/>
</dbReference>
<dbReference type="CDD" id="cd00093">
    <property type="entry name" value="HTH_XRE"/>
    <property type="match status" value="1"/>
</dbReference>
<evidence type="ECO:0000259" key="1">
    <source>
        <dbReference type="PROSITE" id="PS50943"/>
    </source>
</evidence>
<dbReference type="RefSeq" id="WP_058746244.1">
    <property type="nucleotide sequence ID" value="NZ_LDTF01000081.1"/>
</dbReference>
<dbReference type="InterPro" id="IPR001387">
    <property type="entry name" value="Cro/C1-type_HTH"/>
</dbReference>
<dbReference type="OrthoDB" id="9794834at2"/>
<protein>
    <recommendedName>
        <fullName evidence="1">HTH cro/C1-type domain-containing protein</fullName>
    </recommendedName>
</protein>
<dbReference type="PATRIC" id="fig|172044.3.peg.3155"/>
<sequence>MALQRRQKILARILRQAREEAGLQQSELGLLIGKTQGYISKVEGGHQGVDVLLLYDIAVALRHAPQDLFARAVEAFDAHHADIVGSDT</sequence>
<evidence type="ECO:0000313" key="2">
    <source>
        <dbReference type="EMBL" id="KTT96667.1"/>
    </source>
</evidence>
<proteinExistence type="predicted"/>
<dbReference type="SUPFAM" id="SSF47413">
    <property type="entry name" value="lambda repressor-like DNA-binding domains"/>
    <property type="match status" value="1"/>
</dbReference>
<dbReference type="Proteomes" id="UP000073923">
    <property type="component" value="Unassembled WGS sequence"/>
</dbReference>